<protein>
    <recommendedName>
        <fullName evidence="6">Acetate kinase</fullName>
        <ecNumber evidence="6">2.7.2.1</ecNumber>
    </recommendedName>
    <alternativeName>
        <fullName evidence="6">Acetokinase</fullName>
    </alternativeName>
</protein>
<dbReference type="SMR" id="K9Z3M7"/>
<sequence>MKVLVLNAGSSSQKSCLYDLDSRGKKPNFVSPIWEATIDWTLNLGHTLLKVKSNGQEYSTYLSDHNRLESIKTMLKTMVEGETKVLEHLSDIDVVGHRVVHGGTKYSQATLINSEVKATIEKLIPLAPNHNPAHLEGIESVENILGDIPQVAVFDTAFHTNIPLYAKIYPLNHEFYKRGIQRYGFHGISHEYVSQRTSEILQQPLKNLNLVTCHLGNGCSITAVKNGQSVNTTMGFTPLEGVMMGTRCGSIDPAIVIHLMTEYGYDGEKINHILNKESGLWGMSEISSDLRTILKAKSENNPKAILAIEMYIFRLQEAIASMLPSLGSLDALVFTAGVGENSAFIREKVCQGLGFLGLKLDLEKNSQSLFNENIATADSNSKILIIPTKEDWAIASQCFQLMESKN</sequence>
<dbReference type="PROSITE" id="PS01076">
    <property type="entry name" value="ACETATE_KINASE_2"/>
    <property type="match status" value="1"/>
</dbReference>
<dbReference type="GO" id="GO:0006083">
    <property type="term" value="P:acetate metabolic process"/>
    <property type="evidence" value="ECO:0007669"/>
    <property type="project" value="TreeGrafter"/>
</dbReference>
<evidence type="ECO:0000256" key="5">
    <source>
        <dbReference type="ARBA" id="ARBA00022840"/>
    </source>
</evidence>
<evidence type="ECO:0000256" key="1">
    <source>
        <dbReference type="ARBA" id="ARBA00008748"/>
    </source>
</evidence>
<dbReference type="GO" id="GO:0005737">
    <property type="term" value="C:cytoplasm"/>
    <property type="evidence" value="ECO:0007669"/>
    <property type="project" value="UniProtKB-SubCell"/>
</dbReference>
<feature type="binding site" evidence="6">
    <location>
        <position position="7"/>
    </location>
    <ligand>
        <name>Mg(2+)</name>
        <dbReference type="ChEBI" id="CHEBI:18420"/>
    </ligand>
</feature>
<evidence type="ECO:0000256" key="4">
    <source>
        <dbReference type="ARBA" id="ARBA00022777"/>
    </source>
</evidence>
<dbReference type="EMBL" id="CP003947">
    <property type="protein sequence ID" value="AFZ53806.1"/>
    <property type="molecule type" value="Genomic_DNA"/>
</dbReference>
<dbReference type="InterPro" id="IPR000890">
    <property type="entry name" value="Aliphatic_acid_kin_short-chain"/>
</dbReference>
<dbReference type="UniPathway" id="UPA00340">
    <property type="reaction ID" value="UER00458"/>
</dbReference>
<dbReference type="AlphaFoldDB" id="K9Z3M7"/>
<gene>
    <name evidence="6" type="primary">ackA</name>
    <name evidence="8" type="ordered locus">Cyan10605_1703</name>
</gene>
<dbReference type="STRING" id="755178.Cyan10605_1703"/>
<organism evidence="8 9">
    <name type="scientific">Cyanobacterium aponinum (strain PCC 10605)</name>
    <dbReference type="NCBI Taxonomy" id="755178"/>
    <lineage>
        <taxon>Bacteria</taxon>
        <taxon>Bacillati</taxon>
        <taxon>Cyanobacteriota</taxon>
        <taxon>Cyanophyceae</taxon>
        <taxon>Oscillatoriophycideae</taxon>
        <taxon>Chroococcales</taxon>
        <taxon>Geminocystaceae</taxon>
        <taxon>Cyanobacterium</taxon>
    </lineage>
</organism>
<evidence type="ECO:0000256" key="6">
    <source>
        <dbReference type="HAMAP-Rule" id="MF_00020"/>
    </source>
</evidence>
<evidence type="ECO:0000313" key="8">
    <source>
        <dbReference type="EMBL" id="AFZ53806.1"/>
    </source>
</evidence>
<dbReference type="EC" id="2.7.2.1" evidence="6"/>
<dbReference type="Gene3D" id="3.30.420.40">
    <property type="match status" value="2"/>
</dbReference>
<keyword evidence="4 6" id="KW-0418">Kinase</keyword>
<dbReference type="PANTHER" id="PTHR21060">
    <property type="entry name" value="ACETATE KINASE"/>
    <property type="match status" value="1"/>
</dbReference>
<dbReference type="GO" id="GO:0008776">
    <property type="term" value="F:acetate kinase activity"/>
    <property type="evidence" value="ECO:0007669"/>
    <property type="project" value="UniProtKB-UniRule"/>
</dbReference>
<dbReference type="InterPro" id="IPR023865">
    <property type="entry name" value="Aliphatic_acid_kinase_CS"/>
</dbReference>
<dbReference type="SUPFAM" id="SSF53067">
    <property type="entry name" value="Actin-like ATPase domain"/>
    <property type="match status" value="2"/>
</dbReference>
<feature type="binding site" evidence="6">
    <location>
        <position position="98"/>
    </location>
    <ligand>
        <name>substrate</name>
    </ligand>
</feature>
<dbReference type="Pfam" id="PF00871">
    <property type="entry name" value="Acetate_kinase"/>
    <property type="match status" value="1"/>
</dbReference>
<dbReference type="InterPro" id="IPR004372">
    <property type="entry name" value="Ac/propionate_kinase"/>
</dbReference>
<comment type="cofactor">
    <cofactor evidence="6">
        <name>Mg(2+)</name>
        <dbReference type="ChEBI" id="CHEBI:18420"/>
    </cofactor>
    <cofactor evidence="6">
        <name>Mn(2+)</name>
        <dbReference type="ChEBI" id="CHEBI:29035"/>
    </cofactor>
    <text evidence="6">Mg(2+). Can also accept Mn(2+).</text>
</comment>
<name>K9Z3M7_CYAAP</name>
<proteinExistence type="inferred from homology"/>
<comment type="subcellular location">
    <subcellularLocation>
        <location evidence="6">Cytoplasm</location>
    </subcellularLocation>
</comment>
<dbReference type="OrthoDB" id="9802453at2"/>
<dbReference type="Proteomes" id="UP000010480">
    <property type="component" value="Chromosome"/>
</dbReference>
<keyword evidence="3 6" id="KW-0547">Nucleotide-binding</keyword>
<comment type="pathway">
    <text evidence="6">Metabolic intermediate biosynthesis; acetyl-CoA biosynthesis; acetyl-CoA from acetate: step 1/2.</text>
</comment>
<dbReference type="HAMAP" id="MF_00020">
    <property type="entry name" value="Acetate_kinase"/>
    <property type="match status" value="1"/>
</dbReference>
<comment type="function">
    <text evidence="6">Catalyzes the formation of acetyl phosphate from acetate and ATP. Can also catalyze the reverse reaction.</text>
</comment>
<feature type="active site" description="Proton donor/acceptor" evidence="6">
    <location>
        <position position="155"/>
    </location>
</feature>
<keyword evidence="5 6" id="KW-0067">ATP-binding</keyword>
<comment type="similarity">
    <text evidence="1 6 7">Belongs to the acetokinase family.</text>
</comment>
<dbReference type="PIRSF" id="PIRSF000722">
    <property type="entry name" value="Acetate_prop_kin"/>
    <property type="match status" value="1"/>
</dbReference>
<dbReference type="PANTHER" id="PTHR21060:SF15">
    <property type="entry name" value="ACETATE KINASE-RELATED"/>
    <property type="match status" value="1"/>
</dbReference>
<reference evidence="9" key="1">
    <citation type="journal article" date="2013" name="Proc. Natl. Acad. Sci. U.S.A.">
        <title>Improving the coverage of the cyanobacterial phylum using diversity-driven genome sequencing.</title>
        <authorList>
            <person name="Shih P.M."/>
            <person name="Wu D."/>
            <person name="Latifi A."/>
            <person name="Axen S.D."/>
            <person name="Fewer D.P."/>
            <person name="Talla E."/>
            <person name="Calteau A."/>
            <person name="Cai F."/>
            <person name="Tandeau de Marsac N."/>
            <person name="Rippka R."/>
            <person name="Herdman M."/>
            <person name="Sivonen K."/>
            <person name="Coursin T."/>
            <person name="Laurent T."/>
            <person name="Goodwin L."/>
            <person name="Nolan M."/>
            <person name="Davenport K.W."/>
            <person name="Han C.S."/>
            <person name="Rubin E.M."/>
            <person name="Eisen J.A."/>
            <person name="Woyke T."/>
            <person name="Gugger M."/>
            <person name="Kerfeld C.A."/>
        </authorList>
    </citation>
    <scope>NUCLEOTIDE SEQUENCE [LARGE SCALE GENOMIC DNA]</scope>
    <source>
        <strain evidence="9">PCC 10605</strain>
    </source>
</reference>
<dbReference type="PRINTS" id="PR00471">
    <property type="entry name" value="ACETATEKNASE"/>
</dbReference>
<dbReference type="CDD" id="cd24010">
    <property type="entry name" value="ASKHA_NBD_AcK_PK"/>
    <property type="match status" value="1"/>
</dbReference>
<feature type="site" description="Transition state stabilizer" evidence="6">
    <location>
        <position position="186"/>
    </location>
</feature>
<feature type="binding site" evidence="6">
    <location>
        <begin position="214"/>
        <end position="218"/>
    </location>
    <ligand>
        <name>ATP</name>
        <dbReference type="ChEBI" id="CHEBI:30616"/>
    </ligand>
</feature>
<comment type="subunit">
    <text evidence="6">Homodimer.</text>
</comment>
<dbReference type="GO" id="GO:0005524">
    <property type="term" value="F:ATP binding"/>
    <property type="evidence" value="ECO:0007669"/>
    <property type="project" value="UniProtKB-KW"/>
</dbReference>
<comment type="catalytic activity">
    <reaction evidence="6">
        <text>acetate + ATP = acetyl phosphate + ADP</text>
        <dbReference type="Rhea" id="RHEA:11352"/>
        <dbReference type="ChEBI" id="CHEBI:22191"/>
        <dbReference type="ChEBI" id="CHEBI:30089"/>
        <dbReference type="ChEBI" id="CHEBI:30616"/>
        <dbReference type="ChEBI" id="CHEBI:456216"/>
        <dbReference type="EC" id="2.7.2.1"/>
    </reaction>
</comment>
<keyword evidence="9" id="KW-1185">Reference proteome</keyword>
<evidence type="ECO:0000256" key="7">
    <source>
        <dbReference type="RuleBase" id="RU003835"/>
    </source>
</evidence>
<keyword evidence="6" id="KW-0479">Metal-binding</keyword>
<feature type="binding site" evidence="6">
    <location>
        <begin position="337"/>
        <end position="341"/>
    </location>
    <ligand>
        <name>ATP</name>
        <dbReference type="ChEBI" id="CHEBI:30616"/>
    </ligand>
</feature>
<feature type="site" description="Transition state stabilizer" evidence="6">
    <location>
        <position position="247"/>
    </location>
</feature>
<dbReference type="GO" id="GO:0006085">
    <property type="term" value="P:acetyl-CoA biosynthetic process"/>
    <property type="evidence" value="ECO:0007669"/>
    <property type="project" value="UniProtKB-UniRule"/>
</dbReference>
<dbReference type="HOGENOM" id="CLU_020352_0_0_3"/>
<dbReference type="RefSeq" id="WP_015219533.1">
    <property type="nucleotide sequence ID" value="NC_019776.1"/>
</dbReference>
<keyword evidence="6" id="KW-0963">Cytoplasm</keyword>
<dbReference type="PROSITE" id="PS01075">
    <property type="entry name" value="ACETATE_KINASE_1"/>
    <property type="match status" value="1"/>
</dbReference>
<dbReference type="NCBIfam" id="TIGR00016">
    <property type="entry name" value="ackA"/>
    <property type="match status" value="1"/>
</dbReference>
<feature type="binding site" evidence="6">
    <location>
        <position position="14"/>
    </location>
    <ligand>
        <name>ATP</name>
        <dbReference type="ChEBI" id="CHEBI:30616"/>
    </ligand>
</feature>
<feature type="binding site" evidence="6">
    <location>
        <position position="390"/>
    </location>
    <ligand>
        <name>Mg(2+)</name>
        <dbReference type="ChEBI" id="CHEBI:18420"/>
    </ligand>
</feature>
<feature type="binding site" evidence="6">
    <location>
        <begin position="289"/>
        <end position="291"/>
    </location>
    <ligand>
        <name>ATP</name>
        <dbReference type="ChEBI" id="CHEBI:30616"/>
    </ligand>
</feature>
<keyword evidence="2 6" id="KW-0808">Transferase</keyword>
<evidence type="ECO:0000256" key="3">
    <source>
        <dbReference type="ARBA" id="ARBA00022741"/>
    </source>
</evidence>
<accession>K9Z3M7</accession>
<dbReference type="GO" id="GO:0000287">
    <property type="term" value="F:magnesium ion binding"/>
    <property type="evidence" value="ECO:0007669"/>
    <property type="project" value="UniProtKB-UniRule"/>
</dbReference>
<dbReference type="InterPro" id="IPR043129">
    <property type="entry name" value="ATPase_NBD"/>
</dbReference>
<dbReference type="eggNOG" id="COG0282">
    <property type="taxonomic scope" value="Bacteria"/>
</dbReference>
<keyword evidence="6" id="KW-0460">Magnesium</keyword>
<evidence type="ECO:0000313" key="9">
    <source>
        <dbReference type="Proteomes" id="UP000010480"/>
    </source>
</evidence>
<dbReference type="PATRIC" id="fig|755178.3.peg.1809"/>
<dbReference type="KEGG" id="can:Cyan10605_1703"/>
<evidence type="ECO:0000256" key="2">
    <source>
        <dbReference type="ARBA" id="ARBA00022679"/>
    </source>
</evidence>